<accession>A0A834BN66</accession>
<feature type="region of interest" description="Disordered" evidence="1">
    <location>
        <begin position="104"/>
        <end position="129"/>
    </location>
</feature>
<protein>
    <submittedName>
        <fullName evidence="2">Uncharacterized protein</fullName>
    </submittedName>
</protein>
<reference evidence="2 3" key="1">
    <citation type="journal article" date="2020" name="Nature">
        <title>Six reference-quality genomes reveal evolution of bat adaptations.</title>
        <authorList>
            <person name="Jebb D."/>
            <person name="Huang Z."/>
            <person name="Pippel M."/>
            <person name="Hughes G.M."/>
            <person name="Lavrichenko K."/>
            <person name="Devanna P."/>
            <person name="Winkler S."/>
            <person name="Jermiin L.S."/>
            <person name="Skirmuntt E.C."/>
            <person name="Katzourakis A."/>
            <person name="Burkitt-Gray L."/>
            <person name="Ray D.A."/>
            <person name="Sullivan K.A.M."/>
            <person name="Roscito J.G."/>
            <person name="Kirilenko B.M."/>
            <person name="Davalos L.M."/>
            <person name="Corthals A.P."/>
            <person name="Power M.L."/>
            <person name="Jones G."/>
            <person name="Ransome R.D."/>
            <person name="Dechmann D.K.N."/>
            <person name="Locatelli A.G."/>
            <person name="Puechmaille S.J."/>
            <person name="Fedrigo O."/>
            <person name="Jarvis E.D."/>
            <person name="Hiller M."/>
            <person name="Vernes S.C."/>
            <person name="Myers E.W."/>
            <person name="Teeling E.C."/>
        </authorList>
    </citation>
    <scope>NUCLEOTIDE SEQUENCE [LARGE SCALE GENOMIC DNA]</scope>
    <source>
        <strain evidence="2">Bat1K_MPI-CBG_1</strain>
    </source>
</reference>
<proteinExistence type="predicted"/>
<sequence length="147" mass="16484">MWIPKLGPWPYRSEFSEFHPRKKFLQNSPVTLMELTHRPGQGTRAFWHRATRPYRHTATPPRCHAATPPCQVTGAQGLEPQSYRQTILLDLTCPWSSVTCMQPTGGPRGLGDPPDTNVHAPLAEGTPPQRWSSLCAQGYLLNENEAL</sequence>
<comment type="caution">
    <text evidence="2">The sequence shown here is derived from an EMBL/GenBank/DDBJ whole genome shotgun (WGS) entry which is preliminary data.</text>
</comment>
<organism evidence="2 3">
    <name type="scientific">Phyllostomus discolor</name>
    <name type="common">pale spear-nosed bat</name>
    <dbReference type="NCBI Taxonomy" id="89673"/>
    <lineage>
        <taxon>Eukaryota</taxon>
        <taxon>Metazoa</taxon>
        <taxon>Chordata</taxon>
        <taxon>Craniata</taxon>
        <taxon>Vertebrata</taxon>
        <taxon>Euteleostomi</taxon>
        <taxon>Mammalia</taxon>
        <taxon>Eutheria</taxon>
        <taxon>Laurasiatheria</taxon>
        <taxon>Chiroptera</taxon>
        <taxon>Yangochiroptera</taxon>
        <taxon>Phyllostomidae</taxon>
        <taxon>Phyllostominae</taxon>
        <taxon>Phyllostomus</taxon>
    </lineage>
</organism>
<gene>
    <name evidence="2" type="ORF">HJG60_007779</name>
</gene>
<evidence type="ECO:0000256" key="1">
    <source>
        <dbReference type="SAM" id="MobiDB-lite"/>
    </source>
</evidence>
<name>A0A834BN66_9CHIR</name>
<dbReference type="AlphaFoldDB" id="A0A834BN66"/>
<dbReference type="Proteomes" id="UP000664940">
    <property type="component" value="Unassembled WGS sequence"/>
</dbReference>
<dbReference type="EMBL" id="JABVXQ010000001">
    <property type="protein sequence ID" value="KAF6130801.1"/>
    <property type="molecule type" value="Genomic_DNA"/>
</dbReference>
<evidence type="ECO:0000313" key="3">
    <source>
        <dbReference type="Proteomes" id="UP000664940"/>
    </source>
</evidence>
<evidence type="ECO:0000313" key="2">
    <source>
        <dbReference type="EMBL" id="KAF6130801.1"/>
    </source>
</evidence>